<name>A0ACC1CCH7_9ROSI</name>
<dbReference type="EMBL" id="CM047897">
    <property type="protein sequence ID" value="KAJ0113361.1"/>
    <property type="molecule type" value="Genomic_DNA"/>
</dbReference>
<comment type="caution">
    <text evidence="1">The sequence shown here is derived from an EMBL/GenBank/DDBJ whole genome shotgun (WGS) entry which is preliminary data.</text>
</comment>
<organism evidence="1 2">
    <name type="scientific">Pistacia atlantica</name>
    <dbReference type="NCBI Taxonomy" id="434234"/>
    <lineage>
        <taxon>Eukaryota</taxon>
        <taxon>Viridiplantae</taxon>
        <taxon>Streptophyta</taxon>
        <taxon>Embryophyta</taxon>
        <taxon>Tracheophyta</taxon>
        <taxon>Spermatophyta</taxon>
        <taxon>Magnoliopsida</taxon>
        <taxon>eudicotyledons</taxon>
        <taxon>Gunneridae</taxon>
        <taxon>Pentapetalae</taxon>
        <taxon>rosids</taxon>
        <taxon>malvids</taxon>
        <taxon>Sapindales</taxon>
        <taxon>Anacardiaceae</taxon>
        <taxon>Pistacia</taxon>
    </lineage>
</organism>
<dbReference type="Proteomes" id="UP001164250">
    <property type="component" value="Chromosome 1"/>
</dbReference>
<sequence length="117" mass="13235">MVTLYKREDHEDKTSGLSTPLGKVLVDKFKEEVNLTVSEEAETCTTPTAKGHRIPDVVTCPPAPRKRKASFLSIKNVSNKKSKKVDKLFVFSDIDPMPGLHQISCNKIPWRSKKKFH</sequence>
<keyword evidence="2" id="KW-1185">Reference proteome</keyword>
<proteinExistence type="predicted"/>
<gene>
    <name evidence="1" type="ORF">Patl1_00762</name>
</gene>
<protein>
    <submittedName>
        <fullName evidence="1">Uncharacterized protein</fullName>
    </submittedName>
</protein>
<accession>A0ACC1CCH7</accession>
<reference evidence="2" key="1">
    <citation type="journal article" date="2023" name="G3 (Bethesda)">
        <title>Genome assembly and association tests identify interacting loci associated with vigor, precocity, and sex in interspecific pistachio rootstocks.</title>
        <authorList>
            <person name="Palmer W."/>
            <person name="Jacygrad E."/>
            <person name="Sagayaradj S."/>
            <person name="Cavanaugh K."/>
            <person name="Han R."/>
            <person name="Bertier L."/>
            <person name="Beede B."/>
            <person name="Kafkas S."/>
            <person name="Golino D."/>
            <person name="Preece J."/>
            <person name="Michelmore R."/>
        </authorList>
    </citation>
    <scope>NUCLEOTIDE SEQUENCE [LARGE SCALE GENOMIC DNA]</scope>
</reference>
<evidence type="ECO:0000313" key="2">
    <source>
        <dbReference type="Proteomes" id="UP001164250"/>
    </source>
</evidence>
<evidence type="ECO:0000313" key="1">
    <source>
        <dbReference type="EMBL" id="KAJ0113361.1"/>
    </source>
</evidence>